<accession>A0A6M0IEL3</accession>
<keyword evidence="3" id="KW-1185">Reference proteome</keyword>
<evidence type="ECO:0000313" key="2">
    <source>
        <dbReference type="EMBL" id="NEU66720.1"/>
    </source>
</evidence>
<evidence type="ECO:0000259" key="1">
    <source>
        <dbReference type="Pfam" id="PF06283"/>
    </source>
</evidence>
<dbReference type="Proteomes" id="UP000477386">
    <property type="component" value="Unassembled WGS sequence"/>
</dbReference>
<organism evidence="2 3">
    <name type="scientific">Spirosoma agri</name>
    <dbReference type="NCBI Taxonomy" id="1987381"/>
    <lineage>
        <taxon>Bacteria</taxon>
        <taxon>Pseudomonadati</taxon>
        <taxon>Bacteroidota</taxon>
        <taxon>Cytophagia</taxon>
        <taxon>Cytophagales</taxon>
        <taxon>Cytophagaceae</taxon>
        <taxon>Spirosoma</taxon>
    </lineage>
</organism>
<dbReference type="EMBL" id="JAAGNZ010000001">
    <property type="protein sequence ID" value="NEU66720.1"/>
    <property type="molecule type" value="Genomic_DNA"/>
</dbReference>
<sequence>MRLATPFRIHSFILTIVLGLVLSTTAVFAQASPDRVLVFSKTATFRHQSIPAGQQALFKMGKENGFLVDTTENAANFTDDNLKRYKAIIFLSTTGNVFNEAQKAAFQKYIQAGGGFVGIHAASDTEHDWPWYGQLVGAYFINHPGMYVGENGKRSSNVQDGEAYAVDKKNPSMFGFPDRWKIKDEFYNFSEFKSPVNVLVKLDEKSYVDGKMGDNHPMAWYHEFEKGKIFYTAFGHTDEMYSNPVFLKHLLGGLQYVKTTAK</sequence>
<dbReference type="Pfam" id="PF06283">
    <property type="entry name" value="ThuA"/>
    <property type="match status" value="1"/>
</dbReference>
<dbReference type="SUPFAM" id="SSF52317">
    <property type="entry name" value="Class I glutamine amidotransferase-like"/>
    <property type="match status" value="1"/>
</dbReference>
<dbReference type="AlphaFoldDB" id="A0A6M0IEL3"/>
<gene>
    <name evidence="2" type="ORF">GK091_07490</name>
</gene>
<proteinExistence type="predicted"/>
<dbReference type="Gene3D" id="3.40.50.880">
    <property type="match status" value="1"/>
</dbReference>
<comment type="caution">
    <text evidence="2">The sequence shown here is derived from an EMBL/GenBank/DDBJ whole genome shotgun (WGS) entry which is preliminary data.</text>
</comment>
<dbReference type="InterPro" id="IPR029062">
    <property type="entry name" value="Class_I_gatase-like"/>
</dbReference>
<dbReference type="RefSeq" id="WP_164035964.1">
    <property type="nucleotide sequence ID" value="NZ_JAAGNZ010000001.1"/>
</dbReference>
<dbReference type="InterPro" id="IPR029010">
    <property type="entry name" value="ThuA-like"/>
</dbReference>
<protein>
    <submittedName>
        <fullName evidence="2">ThuA domain-containing protein</fullName>
    </submittedName>
</protein>
<name>A0A6M0IEL3_9BACT</name>
<feature type="domain" description="ThuA-like" evidence="1">
    <location>
        <begin position="35"/>
        <end position="257"/>
    </location>
</feature>
<reference evidence="2 3" key="1">
    <citation type="submission" date="2020-02" db="EMBL/GenBank/DDBJ databases">
        <title>Draft genome sequence of two Spirosoma agri KCTC 52727 and Spirosoma terrae KCTC 52035.</title>
        <authorList>
            <person name="Rojas J."/>
            <person name="Ambika Manirajan B."/>
            <person name="Ratering S."/>
            <person name="Suarez C."/>
            <person name="Schnell S."/>
        </authorList>
    </citation>
    <scope>NUCLEOTIDE SEQUENCE [LARGE SCALE GENOMIC DNA]</scope>
    <source>
        <strain evidence="2 3">KCTC 52727</strain>
    </source>
</reference>
<dbReference type="PANTHER" id="PTHR40469:SF2">
    <property type="entry name" value="GALACTOSE-BINDING DOMAIN-LIKE SUPERFAMILY PROTEIN"/>
    <property type="match status" value="1"/>
</dbReference>
<dbReference type="PANTHER" id="PTHR40469">
    <property type="entry name" value="SECRETED GLYCOSYL HYDROLASE"/>
    <property type="match status" value="1"/>
</dbReference>
<evidence type="ECO:0000313" key="3">
    <source>
        <dbReference type="Proteomes" id="UP000477386"/>
    </source>
</evidence>